<dbReference type="Pfam" id="PF00176">
    <property type="entry name" value="SNF2-rel_dom"/>
    <property type="match status" value="1"/>
</dbReference>
<feature type="region of interest" description="Disordered" evidence="9">
    <location>
        <begin position="1308"/>
        <end position="1330"/>
    </location>
</feature>
<dbReference type="InterPro" id="IPR038718">
    <property type="entry name" value="SNF2-like_sf"/>
</dbReference>
<dbReference type="Proteomes" id="UP000316270">
    <property type="component" value="Chromosome 4"/>
</dbReference>
<reference evidence="12 13" key="1">
    <citation type="submission" date="2019-07" db="EMBL/GenBank/DDBJ databases">
        <title>Finished genome of Venturia effusa.</title>
        <authorList>
            <person name="Young C.A."/>
            <person name="Cox M.P."/>
            <person name="Ganley A.R.D."/>
            <person name="David W.J."/>
        </authorList>
    </citation>
    <scope>NUCLEOTIDE SEQUENCE [LARGE SCALE GENOMIC DNA]</scope>
    <source>
        <strain evidence="13">albino</strain>
    </source>
</reference>
<feature type="compositionally biased region" description="Basic and acidic residues" evidence="9">
    <location>
        <begin position="858"/>
        <end position="872"/>
    </location>
</feature>
<dbReference type="STRING" id="50376.A0A517L2N4"/>
<dbReference type="SMART" id="SM00487">
    <property type="entry name" value="DEXDc"/>
    <property type="match status" value="1"/>
</dbReference>
<dbReference type="OrthoDB" id="2020972at2759"/>
<feature type="compositionally biased region" description="Basic and acidic residues" evidence="9">
    <location>
        <begin position="169"/>
        <end position="182"/>
    </location>
</feature>
<feature type="compositionally biased region" description="Basic and acidic residues" evidence="9">
    <location>
        <begin position="621"/>
        <end position="638"/>
    </location>
</feature>
<dbReference type="InterPro" id="IPR001650">
    <property type="entry name" value="Helicase_C-like"/>
</dbReference>
<evidence type="ECO:0000259" key="11">
    <source>
        <dbReference type="PROSITE" id="PS51194"/>
    </source>
</evidence>
<dbReference type="InterPro" id="IPR000330">
    <property type="entry name" value="SNF2_N"/>
</dbReference>
<feature type="region of interest" description="Disordered" evidence="9">
    <location>
        <begin position="545"/>
        <end position="579"/>
    </location>
</feature>
<feature type="domain" description="Helicase ATP-binding" evidence="10">
    <location>
        <begin position="985"/>
        <end position="1186"/>
    </location>
</feature>
<dbReference type="SMART" id="SM00490">
    <property type="entry name" value="HELICc"/>
    <property type="match status" value="1"/>
</dbReference>
<organism evidence="12 13">
    <name type="scientific">Venturia effusa</name>
    <dbReference type="NCBI Taxonomy" id="50376"/>
    <lineage>
        <taxon>Eukaryota</taxon>
        <taxon>Fungi</taxon>
        <taxon>Dikarya</taxon>
        <taxon>Ascomycota</taxon>
        <taxon>Pezizomycotina</taxon>
        <taxon>Dothideomycetes</taxon>
        <taxon>Pleosporomycetidae</taxon>
        <taxon>Venturiales</taxon>
        <taxon>Venturiaceae</taxon>
        <taxon>Venturia</taxon>
    </lineage>
</organism>
<feature type="region of interest" description="Disordered" evidence="9">
    <location>
        <begin position="110"/>
        <end position="224"/>
    </location>
</feature>
<evidence type="ECO:0000313" key="12">
    <source>
        <dbReference type="EMBL" id="QDS69900.1"/>
    </source>
</evidence>
<keyword evidence="13" id="KW-1185">Reference proteome</keyword>
<dbReference type="GO" id="GO:0004386">
    <property type="term" value="F:helicase activity"/>
    <property type="evidence" value="ECO:0007669"/>
    <property type="project" value="UniProtKB-KW"/>
</dbReference>
<dbReference type="EMBL" id="CP042188">
    <property type="protein sequence ID" value="QDS69900.1"/>
    <property type="molecule type" value="Genomic_DNA"/>
</dbReference>
<dbReference type="Gene3D" id="3.40.50.10810">
    <property type="entry name" value="Tandem AAA-ATPase domain"/>
    <property type="match status" value="1"/>
</dbReference>
<name>A0A517L2N4_9PEZI</name>
<dbReference type="GO" id="GO:0003677">
    <property type="term" value="F:DNA binding"/>
    <property type="evidence" value="ECO:0007669"/>
    <property type="project" value="UniProtKB-KW"/>
</dbReference>
<feature type="region of interest" description="Disordered" evidence="9">
    <location>
        <begin position="601"/>
        <end position="679"/>
    </location>
</feature>
<feature type="region of interest" description="Disordered" evidence="9">
    <location>
        <begin position="1656"/>
        <end position="1825"/>
    </location>
</feature>
<protein>
    <submittedName>
        <fullName evidence="12">Uncharacterized protein</fullName>
    </submittedName>
</protein>
<keyword evidence="3" id="KW-0547">Nucleotide-binding</keyword>
<evidence type="ECO:0000256" key="3">
    <source>
        <dbReference type="ARBA" id="ARBA00022741"/>
    </source>
</evidence>
<dbReference type="InterPro" id="IPR044574">
    <property type="entry name" value="ARIP4-like"/>
</dbReference>
<dbReference type="CDD" id="cd18793">
    <property type="entry name" value="SF2_C_SNF"/>
    <property type="match status" value="1"/>
</dbReference>
<dbReference type="InterPro" id="IPR027417">
    <property type="entry name" value="P-loop_NTPase"/>
</dbReference>
<keyword evidence="4" id="KW-0378">Hydrolase</keyword>
<keyword evidence="6" id="KW-0067">ATP-binding</keyword>
<comment type="subcellular location">
    <subcellularLocation>
        <location evidence="1">Nucleus</location>
    </subcellularLocation>
</comment>
<feature type="domain" description="Helicase C-terminal" evidence="11">
    <location>
        <begin position="1375"/>
        <end position="1537"/>
    </location>
</feature>
<evidence type="ECO:0000256" key="5">
    <source>
        <dbReference type="ARBA" id="ARBA00022806"/>
    </source>
</evidence>
<dbReference type="InterPro" id="IPR049730">
    <property type="entry name" value="SNF2/RAD54-like_C"/>
</dbReference>
<dbReference type="GO" id="GO:0016887">
    <property type="term" value="F:ATP hydrolysis activity"/>
    <property type="evidence" value="ECO:0007669"/>
    <property type="project" value="InterPro"/>
</dbReference>
<dbReference type="Gene3D" id="3.40.50.300">
    <property type="entry name" value="P-loop containing nucleotide triphosphate hydrolases"/>
    <property type="match status" value="1"/>
</dbReference>
<dbReference type="PANTHER" id="PTHR45797">
    <property type="entry name" value="RAD54-LIKE"/>
    <property type="match status" value="1"/>
</dbReference>
<dbReference type="InterPro" id="IPR014001">
    <property type="entry name" value="Helicase_ATP-bd"/>
</dbReference>
<dbReference type="GO" id="GO:0005634">
    <property type="term" value="C:nucleus"/>
    <property type="evidence" value="ECO:0007669"/>
    <property type="project" value="UniProtKB-SubCell"/>
</dbReference>
<feature type="compositionally biased region" description="Low complexity" evidence="9">
    <location>
        <begin position="154"/>
        <end position="168"/>
    </location>
</feature>
<proteinExistence type="inferred from homology"/>
<feature type="compositionally biased region" description="Polar residues" evidence="9">
    <location>
        <begin position="1311"/>
        <end position="1330"/>
    </location>
</feature>
<evidence type="ECO:0000256" key="4">
    <source>
        <dbReference type="ARBA" id="ARBA00022801"/>
    </source>
</evidence>
<dbReference type="Pfam" id="PF24580">
    <property type="entry name" value="DUF7607"/>
    <property type="match status" value="1"/>
</dbReference>
<dbReference type="InterPro" id="IPR056026">
    <property type="entry name" value="DUF7607"/>
</dbReference>
<keyword evidence="5" id="KW-0347">Helicase</keyword>
<feature type="compositionally biased region" description="Polar residues" evidence="9">
    <location>
        <begin position="211"/>
        <end position="224"/>
    </location>
</feature>
<comment type="similarity">
    <text evidence="2">Belongs to the SNF2/RAD54 helicase family.</text>
</comment>
<keyword evidence="7" id="KW-0238">DNA-binding</keyword>
<gene>
    <name evidence="12" type="ORF">FKW77_000945</name>
</gene>
<dbReference type="PANTHER" id="PTHR45797:SF1">
    <property type="entry name" value="HELICASE ARIP4"/>
    <property type="match status" value="1"/>
</dbReference>
<dbReference type="CDD" id="cd18007">
    <property type="entry name" value="DEXHc_ATRX-like"/>
    <property type="match status" value="1"/>
</dbReference>
<keyword evidence="8" id="KW-0539">Nucleus</keyword>
<evidence type="ECO:0000256" key="1">
    <source>
        <dbReference type="ARBA" id="ARBA00004123"/>
    </source>
</evidence>
<evidence type="ECO:0000256" key="7">
    <source>
        <dbReference type="ARBA" id="ARBA00023125"/>
    </source>
</evidence>
<dbReference type="Pfam" id="PF00271">
    <property type="entry name" value="Helicase_C"/>
    <property type="match status" value="1"/>
</dbReference>
<evidence type="ECO:0000256" key="8">
    <source>
        <dbReference type="ARBA" id="ARBA00023242"/>
    </source>
</evidence>
<feature type="compositionally biased region" description="Low complexity" evidence="9">
    <location>
        <begin position="1705"/>
        <end position="1726"/>
    </location>
</feature>
<dbReference type="PROSITE" id="PS51194">
    <property type="entry name" value="HELICASE_CTER"/>
    <property type="match status" value="1"/>
</dbReference>
<feature type="compositionally biased region" description="Polar residues" evidence="9">
    <location>
        <begin position="1729"/>
        <end position="1749"/>
    </location>
</feature>
<dbReference type="SUPFAM" id="SSF52540">
    <property type="entry name" value="P-loop containing nucleoside triphosphate hydrolases"/>
    <property type="match status" value="2"/>
</dbReference>
<dbReference type="PROSITE" id="PS51192">
    <property type="entry name" value="HELICASE_ATP_BIND_1"/>
    <property type="match status" value="1"/>
</dbReference>
<evidence type="ECO:0000256" key="9">
    <source>
        <dbReference type="SAM" id="MobiDB-lite"/>
    </source>
</evidence>
<accession>A0A517L2N4</accession>
<feature type="compositionally biased region" description="Polar residues" evidence="9">
    <location>
        <begin position="1799"/>
        <end position="1810"/>
    </location>
</feature>
<feature type="compositionally biased region" description="Basic and acidic residues" evidence="9">
    <location>
        <begin position="601"/>
        <end position="614"/>
    </location>
</feature>
<evidence type="ECO:0000256" key="6">
    <source>
        <dbReference type="ARBA" id="ARBA00022840"/>
    </source>
</evidence>
<evidence type="ECO:0000313" key="13">
    <source>
        <dbReference type="Proteomes" id="UP000316270"/>
    </source>
</evidence>
<evidence type="ECO:0000259" key="10">
    <source>
        <dbReference type="PROSITE" id="PS51192"/>
    </source>
</evidence>
<evidence type="ECO:0000256" key="2">
    <source>
        <dbReference type="ARBA" id="ARBA00007025"/>
    </source>
</evidence>
<sequence length="1825" mass="205026">MDTNSDPWDWTVDEVVKEFCYDRKIWRLGHPHVRLPDPVLLDRLLRENDVEGHTLLTDLGHPELKDDFGIKSLGQRSGLIWGIGQLRTRSEKYLANQQSNARLQQVIKFDSQPPTPFPSFSATPGHSLSPGLPTIKEGPSRTLYATKEEEPAVSGANSSPSFSPNAAGSHDDLLPRLTESSKRQGSPSQERPGNHKRRRLVLEPPLPLPGASTSAKQINEGSSASTSLIELPTRMRLSKIDPNTSSYLGPQKMTPDDIFFGSNSLGKPLNTDVDMKPLTEDGTDPSNFQVCLANARCIPGRQRYVYRQFAHFLRQPLHDIKRHGKSALAIFPYDQSTSMISDTRSALVFTMKDGAVVEATRERVAGLLDDTTQEEILEPNSNNEWDFLLQHYCNDPIDKIPLPCYGESEPDTEWSDCEKELQAEEQAEAKAVVNPRGPMSKEKVIDVIDQEISGYIARWQKQKLPLREHGAWKIWKKNPFDRRMAMERERSVRLHAAERLVKLKKGISDDDWMTARSIREQCKSLEQTVIQQEEAGFTLDVLQRTKQPSRPTQDIKAKKKGTKAVKDHDEISLGSDSDVATETESLNGFMEIDQNPIDHLDLTQRFDPEDPVTKEDDDMTGDEKMVDSHEDAQSDRDSVLGTKIEPGIGDSHSSSTTEVIDLTSDNDDQPPPRAPSLTLSPPVVKQETIVKIVSNDPEWGRSPLKDSNEDVAKWDIDVLNERNDYKRILIKLLLTMPPEEFSELRTYFVERSKKMPQLVKLIEDRIDLHVKGTATHLGPLGADEVLRLYICWVERDSEHFNHVLNDGEWGFKSQIQRPSVHKIRDDFRKTDNKSLKDCCVFLQVFFQRHTIPILPPPEMHDLTVDKESEKNGSESSDDDTDSAMVAPDSQGTPNKKRKRQVAESQNAKNLRDRIIRSQMEENARATRFLQQQSSQVGTSLEKLIINPGKQDHEEEIYINDYIAEKIKPHQIDGVRFLWSSIIASTKKRADMQGCLLAHTMGLGKTMQAITFLITVAEACADEKRSSQIPASLKQQRTLIICPPALIFNWEMEFAMWDKHGSFGGKWSIESTMTMPARLQTIETWYEKTGILLISYDMIRAIIENKPNKKAGTAEVPITQYDTAKKLLLEGASLIVADEAHHVKNLRSKIAQAVKLFKTTSRIALTGSPLSNNLTEYYSMIEWISPGYLGDQVEFKALYVEPIEQGNSSDCTGEERRLAKKKLKTLQKILDPKIHRREVTVLKGSLKPKIEFMIKVPLTDIQFDAYLAFINLFCRKEGDVNNTRLWTWMSKLRLLCSHPLPFWKSLLEDNQGDPSPSNRDLNGINEPSTESNDLANIEEAEPSVKIPNDLMETLRKLFNAAKKPLADLSHSNKSALLLQVLKFCIKKGDKILVFSQSIPTLDFLGSLLDLNKIRFFRLDGGTKMKDRPEMIKTFNKEGSNYNVFLISTRAGGLGFNLPGANRVIIYDFNFNPTHEEQAIGRAYRLGQTKPVYVYRFISAGTFEENMYNNTVFKTQLAYRVVEKKNPKAQATRQTEWLQDPKKAKQDDVTEHLGKDGVLDSVLHTSAGRSSICGISTSEVLQQEHEEAWTLEDEAEVQQAVAEEQRRIDDPNGWREEKRIRQLAREKAYDQRLAAVQAAQGSAMGPPKTPYVMPPSVFQQRGSKPITHPRVHGLPFNLPSSTAPPRGPAVDLSDRTPYPTIPGTPMTRPLTSPAAPTAPKTSKATARPVSQPASRAATQPSPKVTPQSDSPKTLGKESPATVNPKRPTIGTPPSAVVSMQESNKRHTTPSRVVPDAATNGHPRTSENNSPSNGVKGVFNWVGSSGKK</sequence>
<dbReference type="GO" id="GO:0005524">
    <property type="term" value="F:ATP binding"/>
    <property type="evidence" value="ECO:0007669"/>
    <property type="project" value="UniProtKB-KW"/>
</dbReference>
<feature type="region of interest" description="Disordered" evidence="9">
    <location>
        <begin position="856"/>
        <end position="914"/>
    </location>
</feature>